<comment type="subcellular location">
    <subcellularLocation>
        <location evidence="1 7">Cell membrane</location>
        <topology evidence="1 7">Multi-pass membrane protein</topology>
    </subcellularLocation>
</comment>
<feature type="transmembrane region" description="Helical" evidence="7">
    <location>
        <begin position="169"/>
        <end position="197"/>
    </location>
</feature>
<accession>A0ABY3SM87</accession>
<dbReference type="InterPro" id="IPR051393">
    <property type="entry name" value="ABC_transporter_permease"/>
</dbReference>
<dbReference type="EMBL" id="CP090978">
    <property type="protein sequence ID" value="UJF34967.1"/>
    <property type="molecule type" value="Genomic_DNA"/>
</dbReference>
<feature type="transmembrane region" description="Helical" evidence="7">
    <location>
        <begin position="285"/>
        <end position="303"/>
    </location>
</feature>
<name>A0ABY3SM87_9BACL</name>
<dbReference type="Proteomes" id="UP001649230">
    <property type="component" value="Chromosome"/>
</dbReference>
<keyword evidence="4 7" id="KW-0812">Transmembrane</keyword>
<dbReference type="PANTHER" id="PTHR30193">
    <property type="entry name" value="ABC TRANSPORTER PERMEASE PROTEIN"/>
    <property type="match status" value="1"/>
</dbReference>
<keyword evidence="6 7" id="KW-0472">Membrane</keyword>
<evidence type="ECO:0000256" key="2">
    <source>
        <dbReference type="ARBA" id="ARBA00022448"/>
    </source>
</evidence>
<feature type="transmembrane region" description="Helical" evidence="7">
    <location>
        <begin position="21"/>
        <end position="39"/>
    </location>
</feature>
<gene>
    <name evidence="9" type="ORF">L0M14_07430</name>
</gene>
<evidence type="ECO:0000313" key="9">
    <source>
        <dbReference type="EMBL" id="UJF34967.1"/>
    </source>
</evidence>
<dbReference type="PANTHER" id="PTHR30193:SF44">
    <property type="entry name" value="LACTOSE TRANSPORT SYSTEM PERMEASE PROTEIN LACF"/>
    <property type="match status" value="1"/>
</dbReference>
<keyword evidence="10" id="KW-1185">Reference proteome</keyword>
<dbReference type="InterPro" id="IPR000515">
    <property type="entry name" value="MetI-like"/>
</dbReference>
<evidence type="ECO:0000256" key="1">
    <source>
        <dbReference type="ARBA" id="ARBA00004651"/>
    </source>
</evidence>
<protein>
    <submittedName>
        <fullName evidence="9">ABC transporter permease subunit</fullName>
    </submittedName>
</protein>
<dbReference type="Pfam" id="PF00528">
    <property type="entry name" value="BPD_transp_1"/>
    <property type="match status" value="1"/>
</dbReference>
<evidence type="ECO:0000256" key="4">
    <source>
        <dbReference type="ARBA" id="ARBA00022692"/>
    </source>
</evidence>
<dbReference type="CDD" id="cd06261">
    <property type="entry name" value="TM_PBP2"/>
    <property type="match status" value="1"/>
</dbReference>
<reference evidence="9 10" key="1">
    <citation type="journal article" date="2024" name="Int. J. Syst. Evol. Microbiol.">
        <title>Paenibacillus hexagrammi sp. nov., a novel bacterium isolated from the gut content of Hexagrammos agrammus.</title>
        <authorList>
            <person name="Jung H.K."/>
            <person name="Kim D.G."/>
            <person name="Zin H."/>
            <person name="Park J."/>
            <person name="Jung H."/>
            <person name="Kim Y.O."/>
            <person name="Kong H.J."/>
            <person name="Kim J.W."/>
            <person name="Kim Y.S."/>
        </authorList>
    </citation>
    <scope>NUCLEOTIDE SEQUENCE [LARGE SCALE GENOMIC DNA]</scope>
    <source>
        <strain evidence="9 10">YPD9-1</strain>
    </source>
</reference>
<keyword evidence="5 7" id="KW-1133">Transmembrane helix</keyword>
<evidence type="ECO:0000256" key="3">
    <source>
        <dbReference type="ARBA" id="ARBA00022475"/>
    </source>
</evidence>
<keyword evidence="3" id="KW-1003">Cell membrane</keyword>
<evidence type="ECO:0000256" key="6">
    <source>
        <dbReference type="ARBA" id="ARBA00023136"/>
    </source>
</evidence>
<proteinExistence type="inferred from homology"/>
<feature type="transmembrane region" description="Helical" evidence="7">
    <location>
        <begin position="117"/>
        <end position="138"/>
    </location>
</feature>
<feature type="transmembrane region" description="Helical" evidence="7">
    <location>
        <begin position="218"/>
        <end position="241"/>
    </location>
</feature>
<evidence type="ECO:0000256" key="7">
    <source>
        <dbReference type="RuleBase" id="RU363032"/>
    </source>
</evidence>
<comment type="similarity">
    <text evidence="7">Belongs to the binding-protein-dependent transport system permease family.</text>
</comment>
<dbReference type="PROSITE" id="PS50928">
    <property type="entry name" value="ABC_TM1"/>
    <property type="match status" value="1"/>
</dbReference>
<dbReference type="InterPro" id="IPR035906">
    <property type="entry name" value="MetI-like_sf"/>
</dbReference>
<evidence type="ECO:0000313" key="10">
    <source>
        <dbReference type="Proteomes" id="UP001649230"/>
    </source>
</evidence>
<dbReference type="SUPFAM" id="SSF161098">
    <property type="entry name" value="MetI-like"/>
    <property type="match status" value="1"/>
</dbReference>
<dbReference type="Gene3D" id="1.10.3720.10">
    <property type="entry name" value="MetI-like"/>
    <property type="match status" value="1"/>
</dbReference>
<feature type="domain" description="ABC transmembrane type-1" evidence="8">
    <location>
        <begin position="81"/>
        <end position="299"/>
    </location>
</feature>
<dbReference type="RefSeq" id="WP_235121540.1">
    <property type="nucleotide sequence ID" value="NZ_CP090978.1"/>
</dbReference>
<organism evidence="9 10">
    <name type="scientific">Paenibacillus hexagrammi</name>
    <dbReference type="NCBI Taxonomy" id="2908839"/>
    <lineage>
        <taxon>Bacteria</taxon>
        <taxon>Bacillati</taxon>
        <taxon>Bacillota</taxon>
        <taxon>Bacilli</taxon>
        <taxon>Bacillales</taxon>
        <taxon>Paenibacillaceae</taxon>
        <taxon>Paenibacillus</taxon>
    </lineage>
</organism>
<evidence type="ECO:0000256" key="5">
    <source>
        <dbReference type="ARBA" id="ARBA00022989"/>
    </source>
</evidence>
<keyword evidence="2 7" id="KW-0813">Transport</keyword>
<feature type="transmembrane region" description="Helical" evidence="7">
    <location>
        <begin position="85"/>
        <end position="105"/>
    </location>
</feature>
<sequence length="313" mass="35650">MAAKQLTNKRTFWRQMNRYKSLWLMALPGIIYLLLNNYLPMFGTMIAFKNINYAKGIWNSDWVGLKNFEYLFNTSDAFVITRNTILYNAAFIVITLVCSVTLAILLNEVRKQLAKKFYQSALLLPYFLSAVIVAYLVYSLLSSEYGFLNKVVLPMFGLDPISWYNEPKYWPWILIIVNTWKGVGYSCVIYIAAIVGIDSEYYEAAVIDGASKWQQVRHITIPLLMPVITTLVLLSIGRIFYADFGLFYQVPLDSGMLLPVTNVIDTYVYRGLLQLGDLGMSSAAGLYQSLVGFILVLVSNAVVRKFNRDQALF</sequence>
<evidence type="ECO:0000259" key="8">
    <source>
        <dbReference type="PROSITE" id="PS50928"/>
    </source>
</evidence>